<dbReference type="EMBL" id="BQNB010015717">
    <property type="protein sequence ID" value="GJT43305.1"/>
    <property type="molecule type" value="Genomic_DNA"/>
</dbReference>
<evidence type="ECO:0000313" key="2">
    <source>
        <dbReference type="EMBL" id="GJT43305.1"/>
    </source>
</evidence>
<keyword evidence="3" id="KW-1185">Reference proteome</keyword>
<accession>A0ABQ5DVW9</accession>
<dbReference type="Proteomes" id="UP001151760">
    <property type="component" value="Unassembled WGS sequence"/>
</dbReference>
<proteinExistence type="predicted"/>
<reference evidence="2" key="1">
    <citation type="journal article" date="2022" name="Int. J. Mol. Sci.">
        <title>Draft Genome of Tanacetum Coccineum: Genomic Comparison of Closely Related Tanacetum-Family Plants.</title>
        <authorList>
            <person name="Yamashiro T."/>
            <person name="Shiraishi A."/>
            <person name="Nakayama K."/>
            <person name="Satake H."/>
        </authorList>
    </citation>
    <scope>NUCLEOTIDE SEQUENCE</scope>
</reference>
<sequence>MFNILADLRPELPDRNAIIKDSSEGKIGMYTCFIEFANFWIPLSKFLLSVLEYYQINLSQLSVIGAAKNNHFFCIDASVCPLSIPWFSGTSVVKDPLPVDEVVDLPCVELLNENRTIIRKYPKVFLCLVGISRSFTKSDVHPTLLCSDDEEISLLDFVNSMDPFKVKTGEQTLAKNEVLLLTETEDRVISPSSKTISLVDYTIQDEMNVNVGKRKKRLAFVSGSPPVKKARTEGIIIFDSRPSTRVKSPTALRRLIRQSGQVNVGSGSVVPAAEEITSPFVTPTPEHAPKDDLRDNVVTRVSLALADVSVPVIDPASDAHGLSGAGLEVGTLSATWSQGSSTDDFYESQTVDSATTLNILLDHVTPLGYWAALRNQGDVGFLDAFNINSAQHICMASELRHCYKHEIMTREKFMRKFTDSAAIVQQRDAEVADLKARLERFEAEAAKVVKLRKRVCNTPKNVS</sequence>
<reference evidence="2" key="2">
    <citation type="submission" date="2022-01" db="EMBL/GenBank/DDBJ databases">
        <authorList>
            <person name="Yamashiro T."/>
            <person name="Shiraishi A."/>
            <person name="Satake H."/>
            <person name="Nakayama K."/>
        </authorList>
    </citation>
    <scope>NUCLEOTIDE SEQUENCE</scope>
</reference>
<name>A0ABQ5DVW9_9ASTR</name>
<gene>
    <name evidence="2" type="ORF">Tco_0952020</name>
</gene>
<comment type="caution">
    <text evidence="2">The sequence shown here is derived from an EMBL/GenBank/DDBJ whole genome shotgun (WGS) entry which is preliminary data.</text>
</comment>
<feature type="coiled-coil region" evidence="1">
    <location>
        <begin position="424"/>
        <end position="451"/>
    </location>
</feature>
<keyword evidence="1" id="KW-0175">Coiled coil</keyword>
<evidence type="ECO:0000256" key="1">
    <source>
        <dbReference type="SAM" id="Coils"/>
    </source>
</evidence>
<organism evidence="2 3">
    <name type="scientific">Tanacetum coccineum</name>
    <dbReference type="NCBI Taxonomy" id="301880"/>
    <lineage>
        <taxon>Eukaryota</taxon>
        <taxon>Viridiplantae</taxon>
        <taxon>Streptophyta</taxon>
        <taxon>Embryophyta</taxon>
        <taxon>Tracheophyta</taxon>
        <taxon>Spermatophyta</taxon>
        <taxon>Magnoliopsida</taxon>
        <taxon>eudicotyledons</taxon>
        <taxon>Gunneridae</taxon>
        <taxon>Pentapetalae</taxon>
        <taxon>asterids</taxon>
        <taxon>campanulids</taxon>
        <taxon>Asterales</taxon>
        <taxon>Asteraceae</taxon>
        <taxon>Asteroideae</taxon>
        <taxon>Anthemideae</taxon>
        <taxon>Anthemidinae</taxon>
        <taxon>Tanacetum</taxon>
    </lineage>
</organism>
<protein>
    <submittedName>
        <fullName evidence="2">Uncharacterized protein</fullName>
    </submittedName>
</protein>
<evidence type="ECO:0000313" key="3">
    <source>
        <dbReference type="Proteomes" id="UP001151760"/>
    </source>
</evidence>